<feature type="non-terminal residue" evidence="2">
    <location>
        <position position="318"/>
    </location>
</feature>
<dbReference type="GO" id="GO:0030018">
    <property type="term" value="C:Z disc"/>
    <property type="evidence" value="ECO:0007669"/>
    <property type="project" value="TreeGrafter"/>
</dbReference>
<sequence length="318" mass="33643">MSSVEKRHGSGRRGSGPRLSDAFSDSSSSGSFLDDADREVSSLTERAFRSLCIGDEAVYSDAHLGSSPHERQRAFAQEAPAHSDAAPKQAANETLSLAGGGWGSEVSGTFQGWLAESTLMQQQQQQQLSGLSNGSTEIAWQQKRSTSRVSSLIKAFGGGGGGGGDAFYDPMTPDAMATRDKWQEGGEAWDRSALMSLHHELAEFSAYQQGFRTADADPSGSGSFLRTAKLKASGRFHALSSTNMFLHSEAQPALRLERLQAALLPPSRLSRRHRATPPAGNDFARLQGADLRRASAGVTGSEVTAPGRGGLGSADARS</sequence>
<dbReference type="PANTHER" id="PTHR33775:SF2">
    <property type="entry name" value="CARDIAC-ENRICHED FHL2-INTERACTING PROTEIN"/>
    <property type="match status" value="1"/>
</dbReference>
<protein>
    <submittedName>
        <fullName evidence="2">Uncharacterized protein</fullName>
    </submittedName>
</protein>
<feature type="region of interest" description="Disordered" evidence="1">
    <location>
        <begin position="267"/>
        <end position="318"/>
    </location>
</feature>
<proteinExistence type="predicted"/>
<dbReference type="AlphaFoldDB" id="A0AAV6FZ20"/>
<name>A0AAV6FZ20_9TELE</name>
<dbReference type="Proteomes" id="UP000823561">
    <property type="component" value="Chromosome 18"/>
</dbReference>
<evidence type="ECO:0000313" key="2">
    <source>
        <dbReference type="EMBL" id="KAG5266362.1"/>
    </source>
</evidence>
<comment type="caution">
    <text evidence="2">The sequence shown here is derived from an EMBL/GenBank/DDBJ whole genome shotgun (WGS) entry which is preliminary data.</text>
</comment>
<organism evidence="2 3">
    <name type="scientific">Alosa alosa</name>
    <name type="common">allis shad</name>
    <dbReference type="NCBI Taxonomy" id="278164"/>
    <lineage>
        <taxon>Eukaryota</taxon>
        <taxon>Metazoa</taxon>
        <taxon>Chordata</taxon>
        <taxon>Craniata</taxon>
        <taxon>Vertebrata</taxon>
        <taxon>Euteleostomi</taxon>
        <taxon>Actinopterygii</taxon>
        <taxon>Neopterygii</taxon>
        <taxon>Teleostei</taxon>
        <taxon>Clupei</taxon>
        <taxon>Clupeiformes</taxon>
        <taxon>Clupeoidei</taxon>
        <taxon>Clupeidae</taxon>
        <taxon>Alosa</taxon>
    </lineage>
</organism>
<accession>A0AAV6FZ20</accession>
<evidence type="ECO:0000313" key="3">
    <source>
        <dbReference type="Proteomes" id="UP000823561"/>
    </source>
</evidence>
<feature type="compositionally biased region" description="Low complexity" evidence="1">
    <location>
        <begin position="16"/>
        <end position="33"/>
    </location>
</feature>
<dbReference type="PANTHER" id="PTHR33775">
    <property type="entry name" value="CARDIAC-ENRICHED FHL2-INTERACTING PROTEIN-RELATED"/>
    <property type="match status" value="1"/>
</dbReference>
<feature type="region of interest" description="Disordered" evidence="1">
    <location>
        <begin position="1"/>
        <end position="38"/>
    </location>
</feature>
<feature type="region of interest" description="Disordered" evidence="1">
    <location>
        <begin position="63"/>
        <end position="91"/>
    </location>
</feature>
<keyword evidence="3" id="KW-1185">Reference proteome</keyword>
<dbReference type="GO" id="GO:0070886">
    <property type="term" value="P:positive regulation of calcineurin-NFAT signaling cascade"/>
    <property type="evidence" value="ECO:0007669"/>
    <property type="project" value="TreeGrafter"/>
</dbReference>
<gene>
    <name evidence="2" type="ORF">AALO_G00230170</name>
</gene>
<dbReference type="EMBL" id="JADWDJ010000018">
    <property type="protein sequence ID" value="KAG5266362.1"/>
    <property type="molecule type" value="Genomic_DNA"/>
</dbReference>
<evidence type="ECO:0000256" key="1">
    <source>
        <dbReference type="SAM" id="MobiDB-lite"/>
    </source>
</evidence>
<reference evidence="2" key="1">
    <citation type="submission" date="2020-10" db="EMBL/GenBank/DDBJ databases">
        <title>Chromosome-scale genome assembly of the Allis shad, Alosa alosa.</title>
        <authorList>
            <person name="Margot Z."/>
            <person name="Christophe K."/>
            <person name="Cabau C."/>
            <person name="Louis A."/>
            <person name="Berthelot C."/>
            <person name="Parey E."/>
            <person name="Roest Crollius H."/>
            <person name="Montfort J."/>
            <person name="Robinson-Rechavi M."/>
            <person name="Bucao C."/>
            <person name="Bouchez O."/>
            <person name="Gislard M."/>
            <person name="Lluch J."/>
            <person name="Milhes M."/>
            <person name="Lampietro C."/>
            <person name="Lopez Roques C."/>
            <person name="Donnadieu C."/>
            <person name="Braasch I."/>
            <person name="Desvignes T."/>
            <person name="Postlethwait J."/>
            <person name="Bobe J."/>
            <person name="Guiguen Y."/>
        </authorList>
    </citation>
    <scope>NUCLEOTIDE SEQUENCE</scope>
    <source>
        <strain evidence="2">M-15738</strain>
        <tissue evidence="2">Blood</tissue>
    </source>
</reference>
<dbReference type="InterPro" id="IPR052303">
    <property type="entry name" value="CEFIP"/>
</dbReference>